<dbReference type="EMBL" id="DVLL01000019">
    <property type="protein sequence ID" value="HIT59035.1"/>
    <property type="molecule type" value="Genomic_DNA"/>
</dbReference>
<protein>
    <submittedName>
        <fullName evidence="1">Uncharacterized protein</fullName>
    </submittedName>
</protein>
<dbReference type="Proteomes" id="UP000824136">
    <property type="component" value="Unassembled WGS sequence"/>
</dbReference>
<gene>
    <name evidence="1" type="ORF">IAC39_04935</name>
</gene>
<name>A0A9D1GV50_9FIRM</name>
<dbReference type="Pfam" id="PF14035">
    <property type="entry name" value="YlzJ"/>
    <property type="match status" value="1"/>
</dbReference>
<comment type="caution">
    <text evidence="1">The sequence shown here is derived from an EMBL/GenBank/DDBJ whole genome shotgun (WGS) entry which is preliminary data.</text>
</comment>
<dbReference type="AlphaFoldDB" id="A0A9D1GV50"/>
<evidence type="ECO:0000313" key="1">
    <source>
        <dbReference type="EMBL" id="HIT59035.1"/>
    </source>
</evidence>
<accession>A0A9D1GV50</accession>
<organism evidence="1 2">
    <name type="scientific">Candidatus Faeciplasma pullistercoris</name>
    <dbReference type="NCBI Taxonomy" id="2840800"/>
    <lineage>
        <taxon>Bacteria</taxon>
        <taxon>Bacillati</taxon>
        <taxon>Bacillota</taxon>
        <taxon>Clostridia</taxon>
        <taxon>Eubacteriales</taxon>
        <taxon>Oscillospiraceae</taxon>
        <taxon>Oscillospiraceae incertae sedis</taxon>
        <taxon>Candidatus Faeciplasma</taxon>
    </lineage>
</organism>
<proteinExistence type="predicted"/>
<reference evidence="1" key="2">
    <citation type="journal article" date="2021" name="PeerJ">
        <title>Extensive microbial diversity within the chicken gut microbiome revealed by metagenomics and culture.</title>
        <authorList>
            <person name="Gilroy R."/>
            <person name="Ravi A."/>
            <person name="Getino M."/>
            <person name="Pursley I."/>
            <person name="Horton D.L."/>
            <person name="Alikhan N.F."/>
            <person name="Baker D."/>
            <person name="Gharbi K."/>
            <person name="Hall N."/>
            <person name="Watson M."/>
            <person name="Adriaenssens E.M."/>
            <person name="Foster-Nyarko E."/>
            <person name="Jarju S."/>
            <person name="Secka A."/>
            <person name="Antonio M."/>
            <person name="Oren A."/>
            <person name="Chaudhuri R.R."/>
            <person name="La Ragione R."/>
            <person name="Hildebrand F."/>
            <person name="Pallen M.J."/>
        </authorList>
    </citation>
    <scope>NUCLEOTIDE SEQUENCE</scope>
    <source>
        <strain evidence="1">CHK33-4379</strain>
    </source>
</reference>
<dbReference type="InterPro" id="IPR025619">
    <property type="entry name" value="YlzJ"/>
</dbReference>
<sequence>MLYTIISEYDIFTREGEIPQANRFRSIASGTNGKCRGMVEYFVCGKNKVVKSLFSTDPEMYLDKRYFPGSRL</sequence>
<reference evidence="1" key="1">
    <citation type="submission" date="2020-10" db="EMBL/GenBank/DDBJ databases">
        <authorList>
            <person name="Gilroy R."/>
        </authorList>
    </citation>
    <scope>NUCLEOTIDE SEQUENCE</scope>
    <source>
        <strain evidence="1">CHK33-4379</strain>
    </source>
</reference>
<evidence type="ECO:0000313" key="2">
    <source>
        <dbReference type="Proteomes" id="UP000824136"/>
    </source>
</evidence>